<reference evidence="1 2" key="1">
    <citation type="journal article" date="2018" name="Mol. Biol. Evol.">
        <title>Broad Genomic Sampling Reveals a Smut Pathogenic Ancestry of the Fungal Clade Ustilaginomycotina.</title>
        <authorList>
            <person name="Kijpornyongpan T."/>
            <person name="Mondo S.J."/>
            <person name="Barry K."/>
            <person name="Sandor L."/>
            <person name="Lee J."/>
            <person name="Lipzen A."/>
            <person name="Pangilinan J."/>
            <person name="LaButti K."/>
            <person name="Hainaut M."/>
            <person name="Henrissat B."/>
            <person name="Grigoriev I.V."/>
            <person name="Spatafora J.W."/>
            <person name="Aime M.C."/>
        </authorList>
    </citation>
    <scope>NUCLEOTIDE SEQUENCE [LARGE SCALE GENOMIC DNA]</scope>
    <source>
        <strain evidence="1 2">MCA 4186</strain>
    </source>
</reference>
<dbReference type="GeneID" id="37266665"/>
<dbReference type="EMBL" id="KZ819304">
    <property type="protein sequence ID" value="PWN95399.1"/>
    <property type="molecule type" value="Genomic_DNA"/>
</dbReference>
<accession>A0A316Z1F3</accession>
<evidence type="ECO:0000313" key="1">
    <source>
        <dbReference type="EMBL" id="PWN95399.1"/>
    </source>
</evidence>
<organism evidence="1 2">
    <name type="scientific">Tilletiopsis washingtonensis</name>
    <dbReference type="NCBI Taxonomy" id="58919"/>
    <lineage>
        <taxon>Eukaryota</taxon>
        <taxon>Fungi</taxon>
        <taxon>Dikarya</taxon>
        <taxon>Basidiomycota</taxon>
        <taxon>Ustilaginomycotina</taxon>
        <taxon>Exobasidiomycetes</taxon>
        <taxon>Entylomatales</taxon>
        <taxon>Entylomatales incertae sedis</taxon>
        <taxon>Tilletiopsis</taxon>
    </lineage>
</organism>
<evidence type="ECO:0000313" key="2">
    <source>
        <dbReference type="Proteomes" id="UP000245946"/>
    </source>
</evidence>
<dbReference type="AlphaFoldDB" id="A0A316Z1F3"/>
<name>A0A316Z1F3_9BASI</name>
<proteinExistence type="predicted"/>
<dbReference type="Proteomes" id="UP000245946">
    <property type="component" value="Unassembled WGS sequence"/>
</dbReference>
<protein>
    <submittedName>
        <fullName evidence="1">Uncharacterized protein</fullName>
    </submittedName>
</protein>
<gene>
    <name evidence="1" type="ORF">FA09DRAFT_138695</name>
</gene>
<sequence>MEQRVLFALSATRLRRRRSSRGVLAAGGRANAISTSALPARRIRMRRHNALPPCCCALVWLCRDPRWLLRAPGPLAPACDCGCVSTQRRQTQPMQRQGCPIVAAAQRSRMCRLLGARRPCTHCTAAPSAGLGVCEGPGRSSRLAKGSFELARRLCLRP</sequence>
<dbReference type="RefSeq" id="XP_025595678.1">
    <property type="nucleotide sequence ID" value="XM_025739119.1"/>
</dbReference>
<keyword evidence="2" id="KW-1185">Reference proteome</keyword>